<dbReference type="CDD" id="cd10170">
    <property type="entry name" value="ASKHA_NBD_HSP70"/>
    <property type="match status" value="1"/>
</dbReference>
<evidence type="ECO:0000256" key="1">
    <source>
        <dbReference type="ARBA" id="ARBA00022741"/>
    </source>
</evidence>
<proteinExistence type="predicted"/>
<keyword evidence="2" id="KW-0067">ATP-binding</keyword>
<reference evidence="3 4" key="1">
    <citation type="submission" date="2024-04" db="EMBL/GenBank/DDBJ databases">
        <title>Phyllosticta paracitricarpa is synonymous to the EU quarantine fungus P. citricarpa based on phylogenomic analyses.</title>
        <authorList>
            <consortium name="Lawrence Berkeley National Laboratory"/>
            <person name="Van Ingen-Buijs V.A."/>
            <person name="Van Westerhoven A.C."/>
            <person name="Haridas S."/>
            <person name="Skiadas P."/>
            <person name="Martin F."/>
            <person name="Groenewald J.Z."/>
            <person name="Crous P.W."/>
            <person name="Seidl M.F."/>
        </authorList>
    </citation>
    <scope>NUCLEOTIDE SEQUENCE [LARGE SCALE GENOMIC DNA]</scope>
    <source>
        <strain evidence="3 4">CBS 122670</strain>
    </source>
</reference>
<gene>
    <name evidence="3" type="ORF">IWX46DRAFT_643860</name>
</gene>
<evidence type="ECO:0000313" key="3">
    <source>
        <dbReference type="EMBL" id="KAK7535583.1"/>
    </source>
</evidence>
<sequence length="597" mass="67633">MDTEHKIVLGLDFGTTFTGIAYGSTAGDVQDLEVITNWPDSSGASYKTPTKIAYHDENIAEEDDNDKWGFQVSGRMNCCAWFKLHLKTELNPRKYDDMSFDSLSRGILRLPEDRSAQEVCKDYLKLVWEFVQDVLEQRFTNDSLKLPVEVWMTVPAIWTEAAKNQTKAAALAAGFASGPMDRIKMISEPEAAAVAILHSTLRGTSVDPLKKGETFVVCDCGGGTVDLTTYKVITCHPTFKFQEICAGEGGKCGSTFVDRHFDAWMANKFKSNYTKLSTKNRGPGSKMMESFEKAKLKFGPKLMDKKTEKVKIENVDMKVQNSAFYDREDHTVVFPWTVMQTFFDPVIDRILQLLESQIRKSERRGCEVGRIMLAGGFGDSSYLKYRLKTWSQSQKREIKLLCPSKSQAAIMTGAVIRGLLGLEPAIRIARLHYGFCCSASFREGIDLERDAWIDQSDGEKMAYSRIDWVVNKGQRLKNDFSIVRQIERQILPGEVRNQDRIEFFSCSADEAPDFEYSETVKLVGYIQISFTSDDFENARSKVDHRTKEGTNGMIKDRIQYLDYDIIINMNSDEGVLTVNVSNQERQMGNATIEFDQE</sequence>
<dbReference type="PANTHER" id="PTHR14187:SF81">
    <property type="entry name" value="HSP70 FAMILY PROTEIN (AFU_ORTHOLOGUE AFUA_4G14040)"/>
    <property type="match status" value="1"/>
</dbReference>
<dbReference type="InterPro" id="IPR013126">
    <property type="entry name" value="Hsp_70_fam"/>
</dbReference>
<keyword evidence="1" id="KW-0547">Nucleotide-binding</keyword>
<keyword evidence="4" id="KW-1185">Reference proteome</keyword>
<dbReference type="SUPFAM" id="SSF53067">
    <property type="entry name" value="Actin-like ATPase domain"/>
    <property type="match status" value="2"/>
</dbReference>
<organism evidence="3 4">
    <name type="scientific">Phyllosticta citricarpa</name>
    <dbReference type="NCBI Taxonomy" id="55181"/>
    <lineage>
        <taxon>Eukaryota</taxon>
        <taxon>Fungi</taxon>
        <taxon>Dikarya</taxon>
        <taxon>Ascomycota</taxon>
        <taxon>Pezizomycotina</taxon>
        <taxon>Dothideomycetes</taxon>
        <taxon>Dothideomycetes incertae sedis</taxon>
        <taxon>Botryosphaeriales</taxon>
        <taxon>Phyllostictaceae</taxon>
        <taxon>Phyllosticta</taxon>
    </lineage>
</organism>
<dbReference type="InterPro" id="IPR043129">
    <property type="entry name" value="ATPase_NBD"/>
</dbReference>
<protein>
    <submittedName>
        <fullName evidence="3">Uncharacterized protein</fullName>
    </submittedName>
</protein>
<dbReference type="Pfam" id="PF00012">
    <property type="entry name" value="HSP70"/>
    <property type="match status" value="1"/>
</dbReference>
<dbReference type="Gene3D" id="3.90.640.10">
    <property type="entry name" value="Actin, Chain A, domain 4"/>
    <property type="match status" value="1"/>
</dbReference>
<dbReference type="Proteomes" id="UP001365128">
    <property type="component" value="Unassembled WGS sequence"/>
</dbReference>
<name>A0ABR1LK63_9PEZI</name>
<dbReference type="EMBL" id="JBBPDW010000039">
    <property type="protein sequence ID" value="KAK7535583.1"/>
    <property type="molecule type" value="Genomic_DNA"/>
</dbReference>
<comment type="caution">
    <text evidence="3">The sequence shown here is derived from an EMBL/GenBank/DDBJ whole genome shotgun (WGS) entry which is preliminary data.</text>
</comment>
<accession>A0ABR1LK63</accession>
<dbReference type="PANTHER" id="PTHR14187">
    <property type="entry name" value="ALPHA KINASE/ELONGATION FACTOR 2 KINASE"/>
    <property type="match status" value="1"/>
</dbReference>
<evidence type="ECO:0000256" key="2">
    <source>
        <dbReference type="ARBA" id="ARBA00022840"/>
    </source>
</evidence>
<evidence type="ECO:0000313" key="4">
    <source>
        <dbReference type="Proteomes" id="UP001365128"/>
    </source>
</evidence>
<dbReference type="Gene3D" id="3.30.420.40">
    <property type="match status" value="2"/>
</dbReference>